<keyword evidence="2" id="KW-1185">Reference proteome</keyword>
<sequence length="215" mass="24206">MKSLNELVDQSKSTWLLIQEWISKSAKNIEIIPPNNSDAGKVLTNLQVTTKSVLGSTIYYSGGFKIDNGWLRILGSGSESITRDVLTWNKTDSCGKSTRLPGALLVADDVLGGFYAINGDAFEGAIGNVYYLAPDTLKWESLDMPYSSFLNWVLLGDTDLYYSSFRWRGWENEVLSVGGDSGILFYPFLWSSEKELELRRRSIVPIEEIWNLMHE</sequence>
<dbReference type="Proteomes" id="UP000323521">
    <property type="component" value="Chromosome"/>
</dbReference>
<gene>
    <name evidence="1" type="ORF">DCMF_11425</name>
</gene>
<protein>
    <recommendedName>
        <fullName evidence="3">DUF2625 domain-containing protein</fullName>
    </recommendedName>
</protein>
<evidence type="ECO:0000313" key="2">
    <source>
        <dbReference type="Proteomes" id="UP000323521"/>
    </source>
</evidence>
<evidence type="ECO:0000313" key="1">
    <source>
        <dbReference type="EMBL" id="ATW25297.1"/>
    </source>
</evidence>
<dbReference type="KEGG" id="fwa:DCMF_11425"/>
<name>A0A3G1KSB2_FORW1</name>
<dbReference type="Pfam" id="PF10946">
    <property type="entry name" value="DUF2625"/>
    <property type="match status" value="1"/>
</dbReference>
<proteinExistence type="predicted"/>
<dbReference type="EMBL" id="CP017634">
    <property type="protein sequence ID" value="ATW25297.1"/>
    <property type="molecule type" value="Genomic_DNA"/>
</dbReference>
<reference evidence="1 2" key="1">
    <citation type="submission" date="2016-10" db="EMBL/GenBank/DDBJ databases">
        <title>Complete Genome Sequence of Peptococcaceae strain DCMF.</title>
        <authorList>
            <person name="Edwards R.J."/>
            <person name="Holland S.I."/>
            <person name="Deshpande N.P."/>
            <person name="Wong Y.K."/>
            <person name="Ertan H."/>
            <person name="Manefield M."/>
            <person name="Russell T.L."/>
            <person name="Lee M.J."/>
        </authorList>
    </citation>
    <scope>NUCLEOTIDE SEQUENCE [LARGE SCALE GENOMIC DNA]</scope>
    <source>
        <strain evidence="1 2">DCMF</strain>
    </source>
</reference>
<dbReference type="InterPro" id="IPR021239">
    <property type="entry name" value="DUF2625"/>
</dbReference>
<dbReference type="OrthoDB" id="1550811at2"/>
<accession>A0A3G1KSB2</accession>
<organism evidence="1 2">
    <name type="scientific">Formimonas warabiya</name>
    <dbReference type="NCBI Taxonomy" id="1761012"/>
    <lineage>
        <taxon>Bacteria</taxon>
        <taxon>Bacillati</taxon>
        <taxon>Bacillota</taxon>
        <taxon>Clostridia</taxon>
        <taxon>Eubacteriales</taxon>
        <taxon>Peptococcaceae</taxon>
        <taxon>Candidatus Formimonas</taxon>
    </lineage>
</organism>
<dbReference type="AlphaFoldDB" id="A0A3G1KSB2"/>
<evidence type="ECO:0008006" key="3">
    <source>
        <dbReference type="Google" id="ProtNLM"/>
    </source>
</evidence>